<keyword evidence="2" id="KW-1185">Reference proteome</keyword>
<dbReference type="PANTHER" id="PTHR36366:SF1">
    <property type="entry name" value="PROTEIN RDM1"/>
    <property type="match status" value="1"/>
</dbReference>
<accession>A0A1S3YFT0</accession>
<reference evidence="3" key="2">
    <citation type="submission" date="2025-08" db="UniProtKB">
        <authorList>
            <consortium name="RefSeq"/>
        </authorList>
    </citation>
    <scope>IDENTIFICATION</scope>
    <source>
        <tissue evidence="3">Leaf</tissue>
    </source>
</reference>
<dbReference type="PaxDb" id="4097-A0A1S3YFT0"/>
<dbReference type="SMR" id="A0A1S3YFT0"/>
<feature type="compositionally biased region" description="Polar residues" evidence="1">
    <location>
        <begin position="21"/>
        <end position="31"/>
    </location>
</feature>
<evidence type="ECO:0000313" key="3">
    <source>
        <dbReference type="RefSeq" id="XP_016451064.1"/>
    </source>
</evidence>
<dbReference type="AlphaFoldDB" id="A0A1S3YFT0"/>
<organism evidence="2 3">
    <name type="scientific">Nicotiana tabacum</name>
    <name type="common">Common tobacco</name>
    <dbReference type="NCBI Taxonomy" id="4097"/>
    <lineage>
        <taxon>Eukaryota</taxon>
        <taxon>Viridiplantae</taxon>
        <taxon>Streptophyta</taxon>
        <taxon>Embryophyta</taxon>
        <taxon>Tracheophyta</taxon>
        <taxon>Spermatophyta</taxon>
        <taxon>Magnoliopsida</taxon>
        <taxon>eudicotyledons</taxon>
        <taxon>Gunneridae</taxon>
        <taxon>Pentapetalae</taxon>
        <taxon>asterids</taxon>
        <taxon>lamiids</taxon>
        <taxon>Solanales</taxon>
        <taxon>Solanaceae</taxon>
        <taxon>Nicotianoideae</taxon>
        <taxon>Nicotianeae</taxon>
        <taxon>Nicotiana</taxon>
    </lineage>
</organism>
<dbReference type="OrthoDB" id="1906229at2759"/>
<gene>
    <name evidence="3" type="primary">LOC107775798</name>
</gene>
<feature type="compositionally biased region" description="Basic and acidic residues" evidence="1">
    <location>
        <begin position="64"/>
        <end position="73"/>
    </location>
</feature>
<dbReference type="Gene3D" id="1.20.120.690">
    <property type="entry name" value="RDM1 protein domain"/>
    <property type="match status" value="1"/>
</dbReference>
<dbReference type="PANTHER" id="PTHR36366">
    <property type="entry name" value="PROTEIN RDM1"/>
    <property type="match status" value="1"/>
</dbReference>
<dbReference type="SUPFAM" id="SSF109920">
    <property type="entry name" value="Hypothetical protein At3g22680"/>
    <property type="match status" value="1"/>
</dbReference>
<feature type="compositionally biased region" description="Low complexity" evidence="1">
    <location>
        <begin position="53"/>
        <end position="62"/>
    </location>
</feature>
<feature type="region of interest" description="Disordered" evidence="1">
    <location>
        <begin position="21"/>
        <end position="74"/>
    </location>
</feature>
<name>A0A1S3YFT0_TOBAC</name>
<dbReference type="GO" id="GO:0080188">
    <property type="term" value="P:gene silencing by siRNA-directed DNA methylation"/>
    <property type="evidence" value="ECO:0007669"/>
    <property type="project" value="InterPro"/>
</dbReference>
<dbReference type="GO" id="GO:0000419">
    <property type="term" value="C:RNA polymerase V complex"/>
    <property type="evidence" value="ECO:0000318"/>
    <property type="project" value="GO_Central"/>
</dbReference>
<dbReference type="Pfam" id="PF09187">
    <property type="entry name" value="RdDM_RDM1"/>
    <property type="match status" value="1"/>
</dbReference>
<protein>
    <submittedName>
        <fullName evidence="3">Protein RDM1</fullName>
    </submittedName>
</protein>
<dbReference type="RefSeq" id="XP_016451064.1">
    <property type="nucleotide sequence ID" value="XM_016595578.1"/>
</dbReference>
<evidence type="ECO:0000313" key="2">
    <source>
        <dbReference type="Proteomes" id="UP000790787"/>
    </source>
</evidence>
<dbReference type="InterPro" id="IPR036319">
    <property type="entry name" value="RDM1_sf"/>
</dbReference>
<dbReference type="InterPro" id="IPR015270">
    <property type="entry name" value="RDM1_plant"/>
</dbReference>
<dbReference type="Proteomes" id="UP000790787">
    <property type="component" value="Chromosome 23"/>
</dbReference>
<evidence type="ECO:0000256" key="1">
    <source>
        <dbReference type="SAM" id="MobiDB-lite"/>
    </source>
</evidence>
<sequence length="217" mass="25021">MTQQDQRKVAYAIRRMNKYIESNATKLNDGNHSGHEQEISDMERAAPFGEQVDISSGDSSSSDTDDRKTENKQLKNYITTGQPVNELISEDSMIRRARMYQEYMQLVPIPTHRGSVIPFTSWAGLAASIKQLYGQPLHYLTNVHMKQWDQMRFNTNDDDVPLDTIIHPSKAEASIWLIEEVHRRASSHHYIAELWLADPMYHAYVDPIFPKLQNSTK</sequence>
<dbReference type="GeneID" id="107775798"/>
<dbReference type="RefSeq" id="XP_016451064.1">
    <property type="nucleotide sequence ID" value="XM_016595578.2"/>
</dbReference>
<reference evidence="2" key="1">
    <citation type="journal article" date="2014" name="Nat. Commun.">
        <title>The tobacco genome sequence and its comparison with those of tomato and potato.</title>
        <authorList>
            <person name="Sierro N."/>
            <person name="Battey J.N."/>
            <person name="Ouadi S."/>
            <person name="Bakaher N."/>
            <person name="Bovet L."/>
            <person name="Willig A."/>
            <person name="Goepfert S."/>
            <person name="Peitsch M.C."/>
            <person name="Ivanov N.V."/>
        </authorList>
    </citation>
    <scope>NUCLEOTIDE SEQUENCE [LARGE SCALE GENOMIC DNA]</scope>
</reference>
<proteinExistence type="predicted"/>
<dbReference type="KEGG" id="nta:107775798"/>
<feature type="compositionally biased region" description="Basic and acidic residues" evidence="1">
    <location>
        <begin position="32"/>
        <end position="44"/>
    </location>
</feature>
<dbReference type="STRING" id="4097.A0A1S3YFT0"/>